<keyword evidence="10" id="KW-1185">Reference proteome</keyword>
<dbReference type="GO" id="GO:0044206">
    <property type="term" value="P:UMP salvage"/>
    <property type="evidence" value="ECO:0007669"/>
    <property type="project" value="UniProtKB-UniPathway"/>
</dbReference>
<dbReference type="Pfam" id="PF00485">
    <property type="entry name" value="PRK"/>
    <property type="match status" value="1"/>
</dbReference>
<dbReference type="Proteomes" id="UP000199280">
    <property type="component" value="Unassembled WGS sequence"/>
</dbReference>
<dbReference type="GO" id="GO:0005737">
    <property type="term" value="C:cytoplasm"/>
    <property type="evidence" value="ECO:0007669"/>
    <property type="project" value="UniProtKB-SubCell"/>
</dbReference>
<name>A0A143Y882_9LACT</name>
<evidence type="ECO:0000313" key="7">
    <source>
        <dbReference type="EMBL" id="CZQ80543.1"/>
    </source>
</evidence>
<dbReference type="GO" id="GO:0044211">
    <property type="term" value="P:CTP salvage"/>
    <property type="evidence" value="ECO:0007669"/>
    <property type="project" value="UniProtKB-UniPathway"/>
</dbReference>
<keyword evidence="5" id="KW-0067">ATP-binding</keyword>
<organism evidence="7 9">
    <name type="scientific">Trichococcus ilyis</name>
    <dbReference type="NCBI Taxonomy" id="640938"/>
    <lineage>
        <taxon>Bacteria</taxon>
        <taxon>Bacillati</taxon>
        <taxon>Bacillota</taxon>
        <taxon>Bacilli</taxon>
        <taxon>Lactobacillales</taxon>
        <taxon>Carnobacteriaceae</taxon>
        <taxon>Trichococcus</taxon>
    </lineage>
</organism>
<dbReference type="EMBL" id="FJNB01000001">
    <property type="protein sequence ID" value="CZQ80543.1"/>
    <property type="molecule type" value="Genomic_DNA"/>
</dbReference>
<dbReference type="PANTHER" id="PTHR10285">
    <property type="entry name" value="URIDINE KINASE"/>
    <property type="match status" value="1"/>
</dbReference>
<evidence type="ECO:0000256" key="4">
    <source>
        <dbReference type="ARBA" id="ARBA00022777"/>
    </source>
</evidence>
<evidence type="ECO:0000313" key="10">
    <source>
        <dbReference type="Proteomes" id="UP000199280"/>
    </source>
</evidence>
<feature type="domain" description="Phosphoribulokinase/uridine kinase" evidence="6">
    <location>
        <begin position="3"/>
        <end position="189"/>
    </location>
</feature>
<dbReference type="RefSeq" id="WP_068620400.1">
    <property type="nucleotide sequence ID" value="NZ_FJNB01000001.1"/>
</dbReference>
<comment type="catalytic activity">
    <reaction evidence="5">
        <text>cytidine + ATP = CMP + ADP + H(+)</text>
        <dbReference type="Rhea" id="RHEA:24674"/>
        <dbReference type="ChEBI" id="CHEBI:15378"/>
        <dbReference type="ChEBI" id="CHEBI:17562"/>
        <dbReference type="ChEBI" id="CHEBI:30616"/>
        <dbReference type="ChEBI" id="CHEBI:60377"/>
        <dbReference type="ChEBI" id="CHEBI:456216"/>
        <dbReference type="EC" id="2.7.1.48"/>
    </reaction>
</comment>
<dbReference type="UniPathway" id="UPA00574">
    <property type="reaction ID" value="UER00637"/>
</dbReference>
<comment type="subcellular location">
    <subcellularLocation>
        <location evidence="5">Cytoplasm</location>
    </subcellularLocation>
</comment>
<keyword evidence="5" id="KW-0963">Cytoplasm</keyword>
<dbReference type="InterPro" id="IPR006083">
    <property type="entry name" value="PRK/URK"/>
</dbReference>
<protein>
    <recommendedName>
        <fullName evidence="5">Uridine kinase</fullName>
        <ecNumber evidence="5">2.7.1.48</ecNumber>
    </recommendedName>
</protein>
<dbReference type="EMBL" id="FNYT01000001">
    <property type="protein sequence ID" value="SEI55820.1"/>
    <property type="molecule type" value="Genomic_DNA"/>
</dbReference>
<dbReference type="Gene3D" id="3.40.50.300">
    <property type="entry name" value="P-loop containing nucleotide triphosphate hydrolases"/>
    <property type="match status" value="1"/>
</dbReference>
<dbReference type="NCBIfam" id="TIGR00235">
    <property type="entry name" value="udk"/>
    <property type="match status" value="1"/>
</dbReference>
<dbReference type="GO" id="GO:0005524">
    <property type="term" value="F:ATP binding"/>
    <property type="evidence" value="ECO:0007669"/>
    <property type="project" value="UniProtKB-KW"/>
</dbReference>
<evidence type="ECO:0000313" key="9">
    <source>
        <dbReference type="Proteomes" id="UP000076878"/>
    </source>
</evidence>
<dbReference type="GO" id="GO:0004849">
    <property type="term" value="F:uridine kinase activity"/>
    <property type="evidence" value="ECO:0007669"/>
    <property type="project" value="UniProtKB-EC"/>
</dbReference>
<keyword evidence="4 5" id="KW-0418">Kinase</keyword>
<gene>
    <name evidence="8" type="ORF">SAMN05216375_101204</name>
    <name evidence="7" type="ORF">TR210_64</name>
</gene>
<dbReference type="EC" id="2.7.1.48" evidence="5"/>
<dbReference type="CDD" id="cd02023">
    <property type="entry name" value="UMPK"/>
    <property type="match status" value="1"/>
</dbReference>
<accession>A0A143Y882</accession>
<keyword evidence="3 5" id="KW-0547">Nucleotide-binding</keyword>
<evidence type="ECO:0000256" key="5">
    <source>
        <dbReference type="RuleBase" id="RU003825"/>
    </source>
</evidence>
<evidence type="ECO:0000259" key="6">
    <source>
        <dbReference type="Pfam" id="PF00485"/>
    </source>
</evidence>
<comment type="catalytic activity">
    <reaction evidence="5">
        <text>uridine + ATP = UMP + ADP + H(+)</text>
        <dbReference type="Rhea" id="RHEA:16825"/>
        <dbReference type="ChEBI" id="CHEBI:15378"/>
        <dbReference type="ChEBI" id="CHEBI:16704"/>
        <dbReference type="ChEBI" id="CHEBI:30616"/>
        <dbReference type="ChEBI" id="CHEBI:57865"/>
        <dbReference type="ChEBI" id="CHEBI:456216"/>
        <dbReference type="EC" id="2.7.1.48"/>
    </reaction>
</comment>
<dbReference type="OrthoDB" id="9777642at2"/>
<dbReference type="InterPro" id="IPR000764">
    <property type="entry name" value="Uridine_kinase-like"/>
</dbReference>
<proteinExistence type="inferred from homology"/>
<dbReference type="SUPFAM" id="SSF52540">
    <property type="entry name" value="P-loop containing nucleoside triphosphate hydrolases"/>
    <property type="match status" value="1"/>
</dbReference>
<dbReference type="AlphaFoldDB" id="A0A143Y882"/>
<dbReference type="Proteomes" id="UP000076878">
    <property type="component" value="Unassembled WGS sequence"/>
</dbReference>
<dbReference type="PRINTS" id="PR00988">
    <property type="entry name" value="URIDINKINASE"/>
</dbReference>
<dbReference type="UniPathway" id="UPA00579">
    <property type="reaction ID" value="UER00640"/>
</dbReference>
<evidence type="ECO:0000256" key="2">
    <source>
        <dbReference type="ARBA" id="ARBA00022679"/>
    </source>
</evidence>
<reference evidence="8 10" key="2">
    <citation type="submission" date="2016-10" db="EMBL/GenBank/DDBJ databases">
        <authorList>
            <person name="Varghese N."/>
            <person name="Submissions S."/>
        </authorList>
    </citation>
    <scope>NUCLEOTIDE SEQUENCE [LARGE SCALE GENOMIC DNA]</scope>
    <source>
        <strain evidence="8 10">DSM 22150</strain>
    </source>
</reference>
<dbReference type="InterPro" id="IPR027417">
    <property type="entry name" value="P-loop_NTPase"/>
</dbReference>
<evidence type="ECO:0000256" key="1">
    <source>
        <dbReference type="ARBA" id="ARBA00004690"/>
    </source>
</evidence>
<keyword evidence="2 5" id="KW-0808">Transferase</keyword>
<comment type="similarity">
    <text evidence="5">Belongs to the uridine kinase family.</text>
</comment>
<evidence type="ECO:0000256" key="3">
    <source>
        <dbReference type="ARBA" id="ARBA00022741"/>
    </source>
</evidence>
<comment type="pathway">
    <text evidence="1 5">Pyrimidine metabolism; UMP biosynthesis via salvage pathway; UMP from uridine: step 1/1.</text>
</comment>
<dbReference type="STRING" id="640938.TR210_64"/>
<dbReference type="NCBIfam" id="NF004018">
    <property type="entry name" value="PRK05480.1"/>
    <property type="match status" value="1"/>
</dbReference>
<sequence length="205" mass="23045">MIIIGITGGSGAGKTTVAKTIAKRLGKENVVYVSQDWYYKDQTHLSIEERVNLNLDHPNAFDNELLIADLSKLRSGQDIEAPIYDFGVQSRSEKTTPIESKPVVILEGILILAIPKLVSMIDIKIFVDAEPDIRLIRRIERDIRERNSTYESTIARYLTTVKPMHDAFIEPSKVQADIIVPRGGQNDIATDMLGDLVEHYSHHHV</sequence>
<reference evidence="7 9" key="1">
    <citation type="submission" date="2016-02" db="EMBL/GenBank/DDBJ databases">
        <authorList>
            <person name="Wen L."/>
            <person name="He K."/>
            <person name="Yang H."/>
        </authorList>
    </citation>
    <scope>NUCLEOTIDE SEQUENCE [LARGE SCALE GENOMIC DNA]</scope>
    <source>
        <strain evidence="7">Trichococcus_R210</strain>
    </source>
</reference>
<comment type="pathway">
    <text evidence="5">Pyrimidine metabolism; CTP biosynthesis via salvage pathway; CTP from cytidine: step 1/3.</text>
</comment>
<evidence type="ECO:0000313" key="8">
    <source>
        <dbReference type="EMBL" id="SEI55820.1"/>
    </source>
</evidence>